<evidence type="ECO:0000256" key="3">
    <source>
        <dbReference type="ARBA" id="ARBA00029879"/>
    </source>
</evidence>
<dbReference type="InterPro" id="IPR015943">
    <property type="entry name" value="WD40/YVTN_repeat-like_dom_sf"/>
</dbReference>
<dbReference type="InterPro" id="IPR036322">
    <property type="entry name" value="WD40_repeat_dom_sf"/>
</dbReference>
<dbReference type="InterPro" id="IPR040096">
    <property type="entry name" value="Ric1"/>
</dbReference>
<keyword evidence="7" id="KW-1185">Reference proteome</keyword>
<dbReference type="GO" id="GO:0042147">
    <property type="term" value="P:retrograde transport, endosome to Golgi"/>
    <property type="evidence" value="ECO:0007669"/>
    <property type="project" value="TreeGrafter"/>
</dbReference>
<dbReference type="InterPro" id="IPR009771">
    <property type="entry name" value="RIC1_C"/>
</dbReference>
<organism evidence="6 7">
    <name type="scientific">Oryzias javanicus</name>
    <name type="common">Javanese ricefish</name>
    <name type="synonym">Aplocheilus javanicus</name>
    <dbReference type="NCBI Taxonomy" id="123683"/>
    <lineage>
        <taxon>Eukaryota</taxon>
        <taxon>Metazoa</taxon>
        <taxon>Chordata</taxon>
        <taxon>Craniata</taxon>
        <taxon>Vertebrata</taxon>
        <taxon>Euteleostomi</taxon>
        <taxon>Actinopterygii</taxon>
        <taxon>Neopterygii</taxon>
        <taxon>Teleostei</taxon>
        <taxon>Neoteleostei</taxon>
        <taxon>Acanthomorphata</taxon>
        <taxon>Ovalentaria</taxon>
        <taxon>Atherinomorphae</taxon>
        <taxon>Beloniformes</taxon>
        <taxon>Adrianichthyidae</taxon>
        <taxon>Oryziinae</taxon>
        <taxon>Oryzias</taxon>
    </lineage>
</organism>
<evidence type="ECO:0000256" key="4">
    <source>
        <dbReference type="SAM" id="MobiDB-lite"/>
    </source>
</evidence>
<dbReference type="OrthoDB" id="67540at2759"/>
<evidence type="ECO:0000256" key="2">
    <source>
        <dbReference type="ARBA" id="ARBA00023136"/>
    </source>
</evidence>
<dbReference type="GO" id="GO:0006886">
    <property type="term" value="P:intracellular protein transport"/>
    <property type="evidence" value="ECO:0007669"/>
    <property type="project" value="InterPro"/>
</dbReference>
<gene>
    <name evidence="6" type="ORF">OJAV_G00120410</name>
</gene>
<dbReference type="Pfam" id="PF25440">
    <property type="entry name" value="Beta-prop_RIC1_2nd"/>
    <property type="match status" value="1"/>
</dbReference>
<feature type="domain" description="RIC1 C-terminal alpha solenoid region" evidence="5">
    <location>
        <begin position="891"/>
        <end position="971"/>
    </location>
</feature>
<dbReference type="GO" id="GO:0034066">
    <property type="term" value="C:Ric1-Rgp1 guanyl-nucleotide exchange factor complex"/>
    <property type="evidence" value="ECO:0007669"/>
    <property type="project" value="InterPro"/>
</dbReference>
<comment type="subcellular location">
    <subcellularLocation>
        <location evidence="1">Membrane</location>
    </subcellularLocation>
</comment>
<feature type="region of interest" description="Disordered" evidence="4">
    <location>
        <begin position="447"/>
        <end position="476"/>
    </location>
</feature>
<dbReference type="GO" id="GO:0000139">
    <property type="term" value="C:Golgi membrane"/>
    <property type="evidence" value="ECO:0007669"/>
    <property type="project" value="TreeGrafter"/>
</dbReference>
<dbReference type="SUPFAM" id="SSF50978">
    <property type="entry name" value="WD40 repeat-like"/>
    <property type="match status" value="1"/>
</dbReference>
<dbReference type="Gene3D" id="2.130.10.10">
    <property type="entry name" value="YVTN repeat-like/Quinoprotein amine dehydrogenase"/>
    <property type="match status" value="1"/>
</dbReference>
<dbReference type="GO" id="GO:0005829">
    <property type="term" value="C:cytosol"/>
    <property type="evidence" value="ECO:0007669"/>
    <property type="project" value="TreeGrafter"/>
</dbReference>
<evidence type="ECO:0000259" key="5">
    <source>
        <dbReference type="Pfam" id="PF07064"/>
    </source>
</evidence>
<dbReference type="Pfam" id="PF07064">
    <property type="entry name" value="RIC1"/>
    <property type="match status" value="2"/>
</dbReference>
<evidence type="ECO:0000256" key="1">
    <source>
        <dbReference type="ARBA" id="ARBA00004370"/>
    </source>
</evidence>
<protein>
    <recommendedName>
        <fullName evidence="3">Protein RIC1 homolog</fullName>
    </recommendedName>
</protein>
<keyword evidence="2" id="KW-0472">Membrane</keyword>
<dbReference type="PANTHER" id="PTHR22746:SF10">
    <property type="entry name" value="GUANINE NUCLEOTIDE EXCHANGE FACTOR SUBUNIT RIC1"/>
    <property type="match status" value="1"/>
</dbReference>
<reference evidence="6 7" key="2">
    <citation type="submission" date="2019-01" db="EMBL/GenBank/DDBJ databases">
        <title>A chromosome length genome reference of the Java medaka (oryzias javanicus).</title>
        <authorList>
            <person name="Herpin A."/>
            <person name="Takehana Y."/>
            <person name="Naruse K."/>
            <person name="Ansai S."/>
            <person name="Kawaguchi M."/>
        </authorList>
    </citation>
    <scope>NUCLEOTIDE SEQUENCE [LARGE SCALE GENOMIC DNA]</scope>
    <source>
        <strain evidence="6">RS831</strain>
        <tissue evidence="6">Whole body</tissue>
    </source>
</reference>
<dbReference type="Proteomes" id="UP000283210">
    <property type="component" value="Chromosome 12"/>
</dbReference>
<dbReference type="EMBL" id="CM012448">
    <property type="protein sequence ID" value="RVE65837.1"/>
    <property type="molecule type" value="Genomic_DNA"/>
</dbReference>
<reference evidence="6 7" key="1">
    <citation type="submission" date="2018-11" db="EMBL/GenBank/DDBJ databases">
        <authorList>
            <person name="Lopez-Roques C."/>
            <person name="Donnadieu C."/>
            <person name="Bouchez O."/>
            <person name="Klopp C."/>
            <person name="Cabau C."/>
            <person name="Zahm M."/>
        </authorList>
    </citation>
    <scope>NUCLEOTIDE SEQUENCE [LARGE SCALE GENOMIC DNA]</scope>
    <source>
        <strain evidence="6">RS831</strain>
        <tissue evidence="6">Whole body</tissue>
    </source>
</reference>
<accession>A0A3S2P6P3</accession>
<feature type="domain" description="RIC1 C-terminal alpha solenoid region" evidence="5">
    <location>
        <begin position="833"/>
        <end position="889"/>
    </location>
</feature>
<feature type="compositionally biased region" description="Basic and acidic residues" evidence="4">
    <location>
        <begin position="449"/>
        <end position="463"/>
    </location>
</feature>
<name>A0A3S2P6P3_ORYJA</name>
<feature type="region of interest" description="Disordered" evidence="4">
    <location>
        <begin position="1156"/>
        <end position="1178"/>
    </location>
</feature>
<feature type="compositionally biased region" description="Polar residues" evidence="4">
    <location>
        <begin position="1168"/>
        <end position="1178"/>
    </location>
</feature>
<sequence>MYFLTGWPRRLLCPLKSEEEPFHIQPSSQRFYFALVSETQISIWFSRPSVLIVSYIESVKAAAQFGFYQKAEWKPDDSMIAVATAKGYILLFDVLGGGDDKYLYEPVYPKGSPRVKVTPGYKEEQCAPALSLEMKKPVDLEAPITSLQSLQENLLVCTADGYLHVLHWDGQGSNGRKAVCLTTIPFSLDLQSARAGPALDLEGAYICCMEYCVTLDGFAVVLSDGRLGFITPLSNTIIADQLQGVWAADVSDGTCVAVNNKYRLMAFGCASGSVLVYMIDTTTGSMQLSHKLELTPKHYPDIYNKTGAVKVICWSPDCSVAMVTWECGGLSLWSVFGAHLICTLGEDFAHRSDGTKKEPLRISSMSWGAEGYHLWVLPSNQGRRRKEEHSMEEDSPPHPFLRAGILQFHFIKSALTVNPCTSNQEHVLLHGEDRLYLTCGDPTQIHSTSDAHPRTHLHPHDGSPLHQPAHPDSSLSQGLSTLLGHKHWHVVQIHSTYLESNWPIRFAAIDTAGQCMAVAGRRGFAHYSLFTRKWKLFGNITQEQNMTVTGGLAWWNDFVVVACYNFTDQQEQLRLYQRSSNLDNAFASVTKLHADTLLLNVFRDMIILFRADCSICLYSIEKRNEGLGQSASVELLQEVSMSRYIPHPALVVSVTLTSVRTETGITLKAPQQACTAESIMLNLAGQLIMLQRDRSGPQVREKETPVINKKLLPFSPPVVLAQCVENVWTTCRSNKKKRHLLEALWLSCGEAGMKVWLPLFPRDHRKPHSFLSRRIMLPFHINIYPLAVLFEDALVLGATNETVLYDGLQGSSEPLEALFPYCTVERTSQIYLHHILRQLLVRNLGEQALMLAQSCASLPYFPHVMELMVHVVLEEEATSREPIPDPLLPTKTEYALWNYLFAAVGNPKDLFEECLMAQDLDTAASYLIILQNMEVPAVSRQHATLLFNTALEKGKWDLCRHMIRFLKAIGSGEMDTPPPTPSTQEPSSTGAFEFFRNRSISLSQSADSISMGKFNLQKTFSMPTGSSPKGAECAENMYIDMMLWRHARHLLEQVRLRDLGCFSAQLGFELIGWLCRERNRVARVDDFVSALKKLHEDFLWPFPVIPVGSLSSPLKNGRCRPVLSTQLLESQSADSLLNSDMDTAPPLAVPINHTWTDSLGQRSKDTDTASSAHSNQNSPQTYDAFLSLVTNKVEEYSIGSATDLTETSSMVDGDWMMVDENSSTLSLSQAELEHISMELANKGPHKSQVQLRYLLHVFMEPGCLEWCVVIGLILRDTNVIKQVISFLDNPEVPAETVQSIRKGLLAVDTWASSDSLGYNPF</sequence>
<evidence type="ECO:0000313" key="7">
    <source>
        <dbReference type="Proteomes" id="UP000283210"/>
    </source>
</evidence>
<proteinExistence type="predicted"/>
<evidence type="ECO:0000313" key="6">
    <source>
        <dbReference type="EMBL" id="RVE65837.1"/>
    </source>
</evidence>
<dbReference type="PANTHER" id="PTHR22746">
    <property type="entry name" value="RAB6A-GEF COMPLEX PARTNER PROTEIN 1"/>
    <property type="match status" value="1"/>
</dbReference>